<evidence type="ECO:0000313" key="3">
    <source>
        <dbReference type="EMBL" id="MQT04240.1"/>
    </source>
</evidence>
<evidence type="ECO:0000313" key="4">
    <source>
        <dbReference type="Proteomes" id="UP000419138"/>
    </source>
</evidence>
<sequence>MTQRRGDTIVRQVSRALTAALAVLALAAGAPGLAHAQPAAEPIPGTPPGASGERLPEGWRVEGGELVWSSPEPVGMGGALVEFRSGERTLGVPEASDDHRTFRLALGGVKVGPVSGLQVVAGSRRLDAAGADQASGQRRSPVAVARDPLPANQVDPGVAGKYRTTSGEYALKSVRLPGYAEPVEMRATVVGPTDAPGKRPLALFLHGRHATCYKPGGNSAGMQWPCKPGQKAVPSYRGHLHDQKRLASQGYVTVSISANGVNAQDNRAADFGAQARSSLVRQHLARWAEWGANPAKAPKAVRATEPANLSKVLLVGHSRGGEGVNRAALDSVSPPPPAEDGYRGPVDWRIRGTVLIGPTVFGQNPTPDVPSMTILPGCDGDVSDLQGQIYLDGTRGVGRGTALQSAVYMVGANHNFFNREWTPGQAEAPAGDDFWDDEDNPDPVCSTGARTRLSAKQQQTAGTTYIAAAARLFLAGDDRVRPLLDGSGRRAPSAGPARVLTHAVGGNRTPAILPDAPLSVTNGRVCRQVTTSATRACMKDSDPGQSPHFASWAVAESEPGRNAVTARWTKPGTPVRLTPERAFSLAGSDALALRVTVPPNTRGTRLDVALTDTSGKRVRLGQVTVDGLPGSGSTAAHWAREVRVPLKAAVSAGADLKRMKSLELTPRSGSGKLWLMDAWGYRPGTPAVRPVALPRVDIGQLTVKEGDSGTRTYRVPVNVTGKGTGVIKLAVLDLQTYKSRVRTVTVKAGGSVDVSTTVKGNSRYDTDLSHEVAAKAVRGAAVGGASGGVRVENDDPMPTVTVTPVADSVTEGRKLTWKVGLSEPADTDIQTPFALMPVSEGTELSTKDVDEEWLADIGELPDPERPLSTDGPYLWVYVPEGETSTEVSVPTITDALTEPEESLRMQVKIYKEEGEWPNGPLLTGKVTDARRR</sequence>
<proteinExistence type="predicted"/>
<gene>
    <name evidence="3" type="ORF">FF041_29985</name>
</gene>
<dbReference type="SUPFAM" id="SSF53474">
    <property type="entry name" value="alpha/beta-Hydrolases"/>
    <property type="match status" value="1"/>
</dbReference>
<evidence type="ECO:0008006" key="5">
    <source>
        <dbReference type="Google" id="ProtNLM"/>
    </source>
</evidence>
<dbReference type="Gene3D" id="3.40.50.1820">
    <property type="entry name" value="alpha/beta hydrolase"/>
    <property type="match status" value="1"/>
</dbReference>
<dbReference type="OrthoDB" id="6646510at2"/>
<protein>
    <recommendedName>
        <fullName evidence="5">Secreted protein</fullName>
    </recommendedName>
</protein>
<accession>A0A646KQ68</accession>
<comment type="caution">
    <text evidence="3">The sequence shown here is derived from an EMBL/GenBank/DDBJ whole genome shotgun (WGS) entry which is preliminary data.</text>
</comment>
<dbReference type="Proteomes" id="UP000419138">
    <property type="component" value="Unassembled WGS sequence"/>
</dbReference>
<name>A0A646KQ68_STRJU</name>
<feature type="region of interest" description="Disordered" evidence="1">
    <location>
        <begin position="36"/>
        <end position="56"/>
    </location>
</feature>
<reference evidence="3 4" key="1">
    <citation type="submission" date="2019-05" db="EMBL/GenBank/DDBJ databases">
        <title>Comparative genomics and metabolomics analyses of clavulanic acid producing Streptomyces species provides insight into specialized metabolism and evolution of beta-lactam biosynthetic gene clusters.</title>
        <authorList>
            <person name="Moore M.A."/>
            <person name="Cruz-Morales P."/>
            <person name="Barona Gomez F."/>
            <person name="Kapil T."/>
        </authorList>
    </citation>
    <scope>NUCLEOTIDE SEQUENCE [LARGE SCALE GENOMIC DNA]</scope>
    <source>
        <strain evidence="3 4">NRRL 5741</strain>
    </source>
</reference>
<dbReference type="InterPro" id="IPR029058">
    <property type="entry name" value="AB_hydrolase_fold"/>
</dbReference>
<keyword evidence="4" id="KW-1185">Reference proteome</keyword>
<evidence type="ECO:0000256" key="1">
    <source>
        <dbReference type="SAM" id="MobiDB-lite"/>
    </source>
</evidence>
<dbReference type="AlphaFoldDB" id="A0A646KQ68"/>
<keyword evidence="2" id="KW-0732">Signal</keyword>
<feature type="chain" id="PRO_5024952899" description="Secreted protein" evidence="2">
    <location>
        <begin position="37"/>
        <end position="932"/>
    </location>
</feature>
<feature type="signal peptide" evidence="2">
    <location>
        <begin position="1"/>
        <end position="36"/>
    </location>
</feature>
<organism evidence="3 4">
    <name type="scientific">Streptomyces jumonjinensis</name>
    <dbReference type="NCBI Taxonomy" id="1945"/>
    <lineage>
        <taxon>Bacteria</taxon>
        <taxon>Bacillati</taxon>
        <taxon>Actinomycetota</taxon>
        <taxon>Actinomycetes</taxon>
        <taxon>Kitasatosporales</taxon>
        <taxon>Streptomycetaceae</taxon>
        <taxon>Streptomyces</taxon>
    </lineage>
</organism>
<evidence type="ECO:0000256" key="2">
    <source>
        <dbReference type="SAM" id="SignalP"/>
    </source>
</evidence>
<dbReference type="EMBL" id="VCLA01000190">
    <property type="protein sequence ID" value="MQT04240.1"/>
    <property type="molecule type" value="Genomic_DNA"/>
</dbReference>